<protein>
    <submittedName>
        <fullName evidence="1">Pyridoxine/pyridoxamine 5'-phosphate oxidase 1, chloroplastic-like</fullName>
    </submittedName>
</protein>
<accession>A0A2Z6ZTI6</accession>
<organism evidence="1 2">
    <name type="scientific">Dorcoceras hygrometricum</name>
    <dbReference type="NCBI Taxonomy" id="472368"/>
    <lineage>
        <taxon>Eukaryota</taxon>
        <taxon>Viridiplantae</taxon>
        <taxon>Streptophyta</taxon>
        <taxon>Embryophyta</taxon>
        <taxon>Tracheophyta</taxon>
        <taxon>Spermatophyta</taxon>
        <taxon>Magnoliopsida</taxon>
        <taxon>eudicotyledons</taxon>
        <taxon>Gunneridae</taxon>
        <taxon>Pentapetalae</taxon>
        <taxon>asterids</taxon>
        <taxon>lamiids</taxon>
        <taxon>Lamiales</taxon>
        <taxon>Gesneriaceae</taxon>
        <taxon>Didymocarpoideae</taxon>
        <taxon>Trichosporeae</taxon>
        <taxon>Loxocarpinae</taxon>
        <taxon>Dorcoceras</taxon>
    </lineage>
</organism>
<dbReference type="EMBL" id="KV114496">
    <property type="protein sequence ID" value="KZT76512.1"/>
    <property type="molecule type" value="Genomic_DNA"/>
</dbReference>
<gene>
    <name evidence="1" type="ORF">F511_46463</name>
</gene>
<keyword evidence="2" id="KW-1185">Reference proteome</keyword>
<reference evidence="1 2" key="1">
    <citation type="journal article" date="2015" name="Proc. Natl. Acad. Sci. U.S.A.">
        <title>The resurrection genome of Boea hygrometrica: A blueprint for survival of dehydration.</title>
        <authorList>
            <person name="Xiao L."/>
            <person name="Yang G."/>
            <person name="Zhang L."/>
            <person name="Yang X."/>
            <person name="Zhao S."/>
            <person name="Ji Z."/>
            <person name="Zhou Q."/>
            <person name="Hu M."/>
            <person name="Wang Y."/>
            <person name="Chen M."/>
            <person name="Xu Y."/>
            <person name="Jin H."/>
            <person name="Xiao X."/>
            <person name="Hu G."/>
            <person name="Bao F."/>
            <person name="Hu Y."/>
            <person name="Wan P."/>
            <person name="Li L."/>
            <person name="Deng X."/>
            <person name="Kuang T."/>
            <person name="Xiang C."/>
            <person name="Zhu J.K."/>
            <person name="Oliver M.J."/>
            <person name="He Y."/>
        </authorList>
    </citation>
    <scope>NUCLEOTIDE SEQUENCE [LARGE SCALE GENOMIC DNA]</scope>
    <source>
        <strain evidence="2">cv. XS01</strain>
    </source>
</reference>
<evidence type="ECO:0000313" key="1">
    <source>
        <dbReference type="EMBL" id="KZT76512.1"/>
    </source>
</evidence>
<dbReference type="AlphaFoldDB" id="A0A2Z6ZTI6"/>
<evidence type="ECO:0000313" key="2">
    <source>
        <dbReference type="Proteomes" id="UP000250235"/>
    </source>
</evidence>
<proteinExistence type="predicted"/>
<name>A0A2Z6ZTI6_9LAMI</name>
<dbReference type="Proteomes" id="UP000250235">
    <property type="component" value="Unassembled WGS sequence"/>
</dbReference>
<sequence length="182" mass="20286">MPPIITSGPGTEHCNISLTHTIKGESNQEAHTELGSLYRDLAITSGVARASTLAKGANVLRKRYKLGVLAEDPDPTCFTKIGRHTRILSPKITEYLIHLRFPPRYSPPHRLSPSINTTRFAPLHSFTPYCTLSHTAYIALVCSRAHFRRPLTSVLWLQTFRRTLQSPTPDVSELFDVVIALG</sequence>